<dbReference type="EMBL" id="GL888213">
    <property type="protein sequence ID" value="EGI64862.1"/>
    <property type="molecule type" value="Genomic_DNA"/>
</dbReference>
<proteinExistence type="predicted"/>
<evidence type="ECO:0000256" key="2">
    <source>
        <dbReference type="SAM" id="MobiDB-lite"/>
    </source>
</evidence>
<keyword evidence="1" id="KW-0193">Cuticle</keyword>
<reference evidence="3" key="1">
    <citation type="submission" date="2011-02" db="EMBL/GenBank/DDBJ databases">
        <title>The genome of the leaf-cutting ant Acromyrmex echinatior suggests key adaptations to social evolution and fungus farming.</title>
        <authorList>
            <person name="Nygaard S."/>
            <person name="Zhang G."/>
        </authorList>
    </citation>
    <scope>NUCLEOTIDE SEQUENCE</scope>
</reference>
<gene>
    <name evidence="3" type="ORF">G5I_06693</name>
</gene>
<organism evidence="4">
    <name type="scientific">Acromyrmex echinatior</name>
    <name type="common">Panamanian leafcutter ant</name>
    <name type="synonym">Acromyrmex octospinosus echinatior</name>
    <dbReference type="NCBI Taxonomy" id="103372"/>
    <lineage>
        <taxon>Eukaryota</taxon>
        <taxon>Metazoa</taxon>
        <taxon>Ecdysozoa</taxon>
        <taxon>Arthropoda</taxon>
        <taxon>Hexapoda</taxon>
        <taxon>Insecta</taxon>
        <taxon>Pterygota</taxon>
        <taxon>Neoptera</taxon>
        <taxon>Endopterygota</taxon>
        <taxon>Hymenoptera</taxon>
        <taxon>Apocrita</taxon>
        <taxon>Aculeata</taxon>
        <taxon>Formicoidea</taxon>
        <taxon>Formicidae</taxon>
        <taxon>Myrmicinae</taxon>
        <taxon>Acromyrmex</taxon>
    </lineage>
</organism>
<dbReference type="Proteomes" id="UP000007755">
    <property type="component" value="Unassembled WGS sequence"/>
</dbReference>
<dbReference type="PROSITE" id="PS51155">
    <property type="entry name" value="CHIT_BIND_RR_2"/>
    <property type="match status" value="1"/>
</dbReference>
<dbReference type="eggNOG" id="ENOG502S1TI">
    <property type="taxonomic scope" value="Eukaryota"/>
</dbReference>
<feature type="region of interest" description="Disordered" evidence="2">
    <location>
        <begin position="1"/>
        <end position="24"/>
    </location>
</feature>
<dbReference type="OrthoDB" id="6358661at2759"/>
<dbReference type="FunCoup" id="F4WLR4">
    <property type="interactions" value="15"/>
</dbReference>
<dbReference type="InterPro" id="IPR000618">
    <property type="entry name" value="Insect_cuticle"/>
</dbReference>
<dbReference type="InParanoid" id="F4WLR4"/>
<dbReference type="AlphaFoldDB" id="F4WLR4"/>
<feature type="compositionally biased region" description="Polar residues" evidence="2">
    <location>
        <begin position="10"/>
        <end position="24"/>
    </location>
</feature>
<evidence type="ECO:0000313" key="4">
    <source>
        <dbReference type="Proteomes" id="UP000007755"/>
    </source>
</evidence>
<evidence type="ECO:0000256" key="1">
    <source>
        <dbReference type="PROSITE-ProRule" id="PRU00497"/>
    </source>
</evidence>
<protein>
    <submittedName>
        <fullName evidence="3">Uncharacterized protein</fullName>
    </submittedName>
</protein>
<sequence>MAVKKEKVKSSISGNGQHSLSDPISSSVIHTRPFRHFPLIRCSAGNTRLAFYVNGRYSYIDPKHKVRTVEYTADKNGFHPALINFEDAFIQPVDSKAVKLAKEQHFRLYHRIAEANAHNISVNLPRDSASVAKAKDRHNELYHRIAEQHAAIAAQREAERRAYDATSVANDKKCLLDYKIIIKCQAILTPC</sequence>
<keyword evidence="4" id="KW-1185">Reference proteome</keyword>
<name>F4WLR4_ACREC</name>
<evidence type="ECO:0000313" key="3">
    <source>
        <dbReference type="EMBL" id="EGI64862.1"/>
    </source>
</evidence>
<dbReference type="GO" id="GO:0042302">
    <property type="term" value="F:structural constituent of cuticle"/>
    <property type="evidence" value="ECO:0007669"/>
    <property type="project" value="UniProtKB-UniRule"/>
</dbReference>
<dbReference type="Pfam" id="PF00379">
    <property type="entry name" value="Chitin_bind_4"/>
    <property type="match status" value="1"/>
</dbReference>
<accession>F4WLR4</accession>